<dbReference type="InterPro" id="IPR040356">
    <property type="entry name" value="SPEAR"/>
</dbReference>
<keyword evidence="2" id="KW-0805">Transcription regulation</keyword>
<dbReference type="Proteomes" id="UP001603857">
    <property type="component" value="Unassembled WGS sequence"/>
</dbReference>
<accession>A0ABD1KZY1</accession>
<evidence type="ECO:0000313" key="5">
    <source>
        <dbReference type="EMBL" id="KAL2316825.1"/>
    </source>
</evidence>
<feature type="compositionally biased region" description="Polar residues" evidence="4">
    <location>
        <begin position="1"/>
        <end position="18"/>
    </location>
</feature>
<sequence>MYNNTSNNGENVASSILSSGLKKQQKGPKPRKRGPGVAELEKMRRDQEVMDMTDKKSSKGINGNHYESESFLTRDLSNEFNPILPYPGINQEGNNQHSPSMMAGTKRSQSSTLKNSLISPSNFHVLPSFSHYNRSHESFINSCHGLGNFDSTKEWDAKWGRTLELNSDIAVPGHKDFPSPEVPSPRMHLFPGVLSKGNVLPYQVPEDKMDSCQNSESSGADHKPFYNFLGLKDSEGMINGAKHEGNEAERIDIDLNLKL</sequence>
<dbReference type="PANTHER" id="PTHR33388:SF19">
    <property type="entry name" value="SPOROCYTELESS-LIKE EAR-CONTAINING PROTEIN"/>
    <property type="match status" value="1"/>
</dbReference>
<dbReference type="AlphaFoldDB" id="A0ABD1KZY1"/>
<keyword evidence="1" id="KW-0678">Repressor</keyword>
<evidence type="ECO:0000256" key="3">
    <source>
        <dbReference type="ARBA" id="ARBA00023163"/>
    </source>
</evidence>
<proteinExistence type="predicted"/>
<evidence type="ECO:0000256" key="2">
    <source>
        <dbReference type="ARBA" id="ARBA00023015"/>
    </source>
</evidence>
<feature type="compositionally biased region" description="Basic residues" evidence="4">
    <location>
        <begin position="23"/>
        <end position="34"/>
    </location>
</feature>
<gene>
    <name evidence="5" type="ORF">Fmac_030701</name>
</gene>
<reference evidence="5 6" key="1">
    <citation type="submission" date="2024-08" db="EMBL/GenBank/DDBJ databases">
        <title>Insights into the chromosomal genome structure of Flemingia macrophylla.</title>
        <authorList>
            <person name="Ding Y."/>
            <person name="Zhao Y."/>
            <person name="Bi W."/>
            <person name="Wu M."/>
            <person name="Zhao G."/>
            <person name="Gong Y."/>
            <person name="Li W."/>
            <person name="Zhang P."/>
        </authorList>
    </citation>
    <scope>NUCLEOTIDE SEQUENCE [LARGE SCALE GENOMIC DNA]</scope>
    <source>
        <strain evidence="5">DYQJB</strain>
        <tissue evidence="5">Leaf</tissue>
    </source>
</reference>
<comment type="caution">
    <text evidence="5">The sequence shown here is derived from an EMBL/GenBank/DDBJ whole genome shotgun (WGS) entry which is preliminary data.</text>
</comment>
<keyword evidence="3" id="KW-0804">Transcription</keyword>
<evidence type="ECO:0000256" key="1">
    <source>
        <dbReference type="ARBA" id="ARBA00022491"/>
    </source>
</evidence>
<evidence type="ECO:0000313" key="6">
    <source>
        <dbReference type="Proteomes" id="UP001603857"/>
    </source>
</evidence>
<dbReference type="EMBL" id="JBGMDY010000011">
    <property type="protein sequence ID" value="KAL2316825.1"/>
    <property type="molecule type" value="Genomic_DNA"/>
</dbReference>
<evidence type="ECO:0000256" key="4">
    <source>
        <dbReference type="SAM" id="MobiDB-lite"/>
    </source>
</evidence>
<protein>
    <submittedName>
        <fullName evidence="5">Uncharacterized protein</fullName>
    </submittedName>
</protein>
<dbReference type="PANTHER" id="PTHR33388">
    <property type="entry name" value="OS01G0212500 PROTEIN"/>
    <property type="match status" value="1"/>
</dbReference>
<name>A0ABD1KZY1_9FABA</name>
<feature type="region of interest" description="Disordered" evidence="4">
    <location>
        <begin position="1"/>
        <end position="65"/>
    </location>
</feature>
<keyword evidence="6" id="KW-1185">Reference proteome</keyword>
<feature type="compositionally biased region" description="Basic and acidic residues" evidence="4">
    <location>
        <begin position="39"/>
        <end position="57"/>
    </location>
</feature>
<organism evidence="5 6">
    <name type="scientific">Flemingia macrophylla</name>
    <dbReference type="NCBI Taxonomy" id="520843"/>
    <lineage>
        <taxon>Eukaryota</taxon>
        <taxon>Viridiplantae</taxon>
        <taxon>Streptophyta</taxon>
        <taxon>Embryophyta</taxon>
        <taxon>Tracheophyta</taxon>
        <taxon>Spermatophyta</taxon>
        <taxon>Magnoliopsida</taxon>
        <taxon>eudicotyledons</taxon>
        <taxon>Gunneridae</taxon>
        <taxon>Pentapetalae</taxon>
        <taxon>rosids</taxon>
        <taxon>fabids</taxon>
        <taxon>Fabales</taxon>
        <taxon>Fabaceae</taxon>
        <taxon>Papilionoideae</taxon>
        <taxon>50 kb inversion clade</taxon>
        <taxon>NPAAA clade</taxon>
        <taxon>indigoferoid/millettioid clade</taxon>
        <taxon>Phaseoleae</taxon>
        <taxon>Flemingia</taxon>
    </lineage>
</organism>